<dbReference type="Proteomes" id="UP000554482">
    <property type="component" value="Unassembled WGS sequence"/>
</dbReference>
<evidence type="ECO:0000313" key="1">
    <source>
        <dbReference type="EMBL" id="KAF5201518.1"/>
    </source>
</evidence>
<proteinExistence type="predicted"/>
<evidence type="ECO:0000313" key="2">
    <source>
        <dbReference type="Proteomes" id="UP000554482"/>
    </source>
</evidence>
<protein>
    <submittedName>
        <fullName evidence="1">Transcription factor bhlh</fullName>
    </submittedName>
</protein>
<organism evidence="1 2">
    <name type="scientific">Thalictrum thalictroides</name>
    <name type="common">Rue-anemone</name>
    <name type="synonym">Anemone thalictroides</name>
    <dbReference type="NCBI Taxonomy" id="46969"/>
    <lineage>
        <taxon>Eukaryota</taxon>
        <taxon>Viridiplantae</taxon>
        <taxon>Streptophyta</taxon>
        <taxon>Embryophyta</taxon>
        <taxon>Tracheophyta</taxon>
        <taxon>Spermatophyta</taxon>
        <taxon>Magnoliopsida</taxon>
        <taxon>Ranunculales</taxon>
        <taxon>Ranunculaceae</taxon>
        <taxon>Thalictroideae</taxon>
        <taxon>Thalictrum</taxon>
    </lineage>
</organism>
<keyword evidence="2" id="KW-1185">Reference proteome</keyword>
<dbReference type="EMBL" id="JABWDY010009324">
    <property type="protein sequence ID" value="KAF5201518.1"/>
    <property type="molecule type" value="Genomic_DNA"/>
</dbReference>
<reference evidence="1 2" key="1">
    <citation type="submission" date="2020-06" db="EMBL/GenBank/DDBJ databases">
        <title>Transcriptomic and genomic resources for Thalictrum thalictroides and T. hernandezii: Facilitating candidate gene discovery in an emerging model plant lineage.</title>
        <authorList>
            <person name="Arias T."/>
            <person name="Riano-Pachon D.M."/>
            <person name="Di Stilio V.S."/>
        </authorList>
    </citation>
    <scope>NUCLEOTIDE SEQUENCE [LARGE SCALE GENOMIC DNA]</scope>
    <source>
        <strain evidence="2">cv. WT478/WT964</strain>
        <tissue evidence="1">Leaves</tissue>
    </source>
</reference>
<gene>
    <name evidence="1" type="ORF">FRX31_008895</name>
</gene>
<name>A0A7J6WY60_THATH</name>
<sequence length="85" mass="9404">MLMRVISFQVQGEKNCIFPEDPGQLLNDNCLKPKRRSGSGFRNKPNKDLKSRGLCFVPVSCTLQLQVGSDNGADYWAPTLGGGFR</sequence>
<accession>A0A7J6WY60</accession>
<dbReference type="AlphaFoldDB" id="A0A7J6WY60"/>
<comment type="caution">
    <text evidence="1">The sequence shown here is derived from an EMBL/GenBank/DDBJ whole genome shotgun (WGS) entry which is preliminary data.</text>
</comment>
<dbReference type="OrthoDB" id="1839773at2759"/>